<organism evidence="2 3">
    <name type="scientific">Drosophila navojoa</name>
    <name type="common">Fruit fly</name>
    <dbReference type="NCBI Taxonomy" id="7232"/>
    <lineage>
        <taxon>Eukaryota</taxon>
        <taxon>Metazoa</taxon>
        <taxon>Ecdysozoa</taxon>
        <taxon>Arthropoda</taxon>
        <taxon>Hexapoda</taxon>
        <taxon>Insecta</taxon>
        <taxon>Pterygota</taxon>
        <taxon>Neoptera</taxon>
        <taxon>Endopterygota</taxon>
        <taxon>Diptera</taxon>
        <taxon>Brachycera</taxon>
        <taxon>Muscomorpha</taxon>
        <taxon>Ephydroidea</taxon>
        <taxon>Drosophilidae</taxon>
        <taxon>Drosophila</taxon>
    </lineage>
</organism>
<evidence type="ECO:0000313" key="3">
    <source>
        <dbReference type="Proteomes" id="UP000295192"/>
    </source>
</evidence>
<keyword evidence="3" id="KW-1185">Reference proteome</keyword>
<proteinExistence type="predicted"/>
<feature type="region of interest" description="Disordered" evidence="1">
    <location>
        <begin position="1"/>
        <end position="23"/>
    </location>
</feature>
<protein>
    <submittedName>
        <fullName evidence="2">Uncharacterized protein</fullName>
    </submittedName>
</protein>
<name>A0A484BL04_DRONA</name>
<reference evidence="2 3" key="1">
    <citation type="journal article" date="2019" name="J. Hered.">
        <title>An Improved Genome Assembly for Drosophila navojoa, the Basal Species in the mojavensis Cluster.</title>
        <authorList>
            <person name="Vanderlinde T."/>
            <person name="Dupim E.G."/>
            <person name="Nazario-Yepiz N.O."/>
            <person name="Carvalho A.B."/>
        </authorList>
    </citation>
    <scope>NUCLEOTIDE SEQUENCE [LARGE SCALE GENOMIC DNA]</scope>
    <source>
        <strain evidence="2">Navoj_Jal97</strain>
        <tissue evidence="2">Whole organism</tissue>
    </source>
</reference>
<gene>
    <name evidence="2" type="ORF">AWZ03_004222</name>
</gene>
<comment type="caution">
    <text evidence="2">The sequence shown here is derived from an EMBL/GenBank/DDBJ whole genome shotgun (WGS) entry which is preliminary data.</text>
</comment>
<evidence type="ECO:0000256" key="1">
    <source>
        <dbReference type="SAM" id="MobiDB-lite"/>
    </source>
</evidence>
<sequence>MNKGERVEHGVWSVERPSSSRNHSAGLRQLIWRWHLSAHTSTHGGDADADGDGDADGVDTRDDDDNVDGDLERRARQFLYISSKWDTSSGS</sequence>
<evidence type="ECO:0000313" key="2">
    <source>
        <dbReference type="EMBL" id="TDG49354.1"/>
    </source>
</evidence>
<accession>A0A484BL04</accession>
<feature type="compositionally biased region" description="Acidic residues" evidence="1">
    <location>
        <begin position="47"/>
        <end position="69"/>
    </location>
</feature>
<dbReference type="EMBL" id="LSRL02000024">
    <property type="protein sequence ID" value="TDG49354.1"/>
    <property type="molecule type" value="Genomic_DNA"/>
</dbReference>
<feature type="region of interest" description="Disordered" evidence="1">
    <location>
        <begin position="40"/>
        <end position="69"/>
    </location>
</feature>
<dbReference type="Proteomes" id="UP000295192">
    <property type="component" value="Unassembled WGS sequence"/>
</dbReference>
<dbReference type="AlphaFoldDB" id="A0A484BL04"/>